<proteinExistence type="predicted"/>
<evidence type="ECO:0000313" key="2">
    <source>
        <dbReference type="EMBL" id="MFC7153549.1"/>
    </source>
</evidence>
<keyword evidence="2" id="KW-0378">Hydrolase</keyword>
<gene>
    <name evidence="2" type="ORF">ACFQMJ_33905</name>
</gene>
<dbReference type="EMBL" id="JBHTAI010000037">
    <property type="protein sequence ID" value="MFC7153549.1"/>
    <property type="molecule type" value="Genomic_DNA"/>
</dbReference>
<protein>
    <submittedName>
        <fullName evidence="2">Glycoside hydrolase family 65</fullName>
    </submittedName>
</protein>
<dbReference type="Gene3D" id="1.50.10.10">
    <property type="match status" value="1"/>
</dbReference>
<organism evidence="2 3">
    <name type="scientific">Cohnella cellulosilytica</name>
    <dbReference type="NCBI Taxonomy" id="986710"/>
    <lineage>
        <taxon>Bacteria</taxon>
        <taxon>Bacillati</taxon>
        <taxon>Bacillota</taxon>
        <taxon>Bacilli</taxon>
        <taxon>Bacillales</taxon>
        <taxon>Paenibacillaceae</taxon>
        <taxon>Cohnella</taxon>
    </lineage>
</organism>
<accession>A0ABW2FMT2</accession>
<dbReference type="GO" id="GO:0016787">
    <property type="term" value="F:hydrolase activity"/>
    <property type="evidence" value="ECO:0007669"/>
    <property type="project" value="UniProtKB-KW"/>
</dbReference>
<feature type="region of interest" description="Disordered" evidence="1">
    <location>
        <begin position="263"/>
        <end position="288"/>
    </location>
</feature>
<evidence type="ECO:0000313" key="3">
    <source>
        <dbReference type="Proteomes" id="UP001596378"/>
    </source>
</evidence>
<name>A0ABW2FMT2_9BACL</name>
<comment type="caution">
    <text evidence="2">The sequence shown here is derived from an EMBL/GenBank/DDBJ whole genome shotgun (WGS) entry which is preliminary data.</text>
</comment>
<sequence length="715" mass="78786">MPIDRLALVRRHNPVVDRFDPGASLTVGNGDYAFTVDATGLQTFPALYENGGVPLGHLSNWGWHTFPNPEGYRMETFKPTHFRTFNGRSVGFPYAPRGAERTAEYDWLQANPHRLHLGRVGFRLRLPDGGEAAAAHLTDIRQTLDLWTGVIVSRFSVGGRRTTVRTCCHPESDLIAVRIRSELIGAGALQIAFRFPYGSGSFSAPPEWQRPEAHTTELADISPRAALLRRTLDSTAYEMAVAFSGGAFARGSSDDPHLFLLTPESGDWENGGAGGREGGADPDSEDGGEHFEFVFRTASSGAGGALPGYAETEAASARYWEAFWRGGAALELAGSADPRAFELERRVVLSQYLTAVQSSGKLPPQESGLTHNSWYGKFHLEMHWWHAVHFALWGRTELLENSLVWYMDIMPQARALAAAQGYEGARWPKCVGPDGVNGPCYIEPFLIWQQPHPIYYAELAYRSGGRSALERYGELVFATADFMASFAEWDERGRRYVLGPPVAPAQEIYDHGSTVNPTFELSYWAFGLTVALAWRERLGLPPVDKWTQVAAALAELPTTDGLYAAAETAPDTFRDETGADLIDHPTMLAPLGMLPGGQADPETMRRTLHEVMRRWTWDHTWGWDYPLTAMTAARLGEGNLAVDALLMERGKNTYLPNGHNYQRPDLSVYLPGNGGLLTAVAMMAGGWDNGPDAHAPGFPQDGSWNVRSEGFLRML</sequence>
<dbReference type="InterPro" id="IPR008928">
    <property type="entry name" value="6-hairpin_glycosidase_sf"/>
</dbReference>
<dbReference type="SUPFAM" id="SSF48208">
    <property type="entry name" value="Six-hairpin glycosidases"/>
    <property type="match status" value="1"/>
</dbReference>
<dbReference type="InterPro" id="IPR012341">
    <property type="entry name" value="6hp_glycosidase-like_sf"/>
</dbReference>
<dbReference type="Proteomes" id="UP001596378">
    <property type="component" value="Unassembled WGS sequence"/>
</dbReference>
<dbReference type="RefSeq" id="WP_378050890.1">
    <property type="nucleotide sequence ID" value="NZ_JBHMDN010000030.1"/>
</dbReference>
<evidence type="ECO:0000256" key="1">
    <source>
        <dbReference type="SAM" id="MobiDB-lite"/>
    </source>
</evidence>
<keyword evidence="3" id="KW-1185">Reference proteome</keyword>
<reference evidence="3" key="1">
    <citation type="journal article" date="2019" name="Int. J. Syst. Evol. Microbiol.">
        <title>The Global Catalogue of Microorganisms (GCM) 10K type strain sequencing project: providing services to taxonomists for standard genome sequencing and annotation.</title>
        <authorList>
            <consortium name="The Broad Institute Genomics Platform"/>
            <consortium name="The Broad Institute Genome Sequencing Center for Infectious Disease"/>
            <person name="Wu L."/>
            <person name="Ma J."/>
        </authorList>
    </citation>
    <scope>NUCLEOTIDE SEQUENCE [LARGE SCALE GENOMIC DNA]</scope>
    <source>
        <strain evidence="3">KCTC 12907</strain>
    </source>
</reference>